<keyword evidence="2" id="KW-1185">Reference proteome</keyword>
<proteinExistence type="predicted"/>
<comment type="caution">
    <text evidence="1">The sequence shown here is derived from an EMBL/GenBank/DDBJ whole genome shotgun (WGS) entry which is preliminary data.</text>
</comment>
<dbReference type="EMBL" id="JAGKQH010000011">
    <property type="protein sequence ID" value="KAG6589312.1"/>
    <property type="molecule type" value="Genomic_DNA"/>
</dbReference>
<gene>
    <name evidence="1" type="ORF">SDJN03_17877</name>
</gene>
<name>A0AAV6N045_9ROSI</name>
<feature type="non-terminal residue" evidence="1">
    <location>
        <position position="1"/>
    </location>
</feature>
<protein>
    <submittedName>
        <fullName evidence="1">Uncharacterized protein</fullName>
    </submittedName>
</protein>
<reference evidence="1 2" key="1">
    <citation type="journal article" date="2021" name="Hortic Res">
        <title>The domestication of Cucurbita argyrosperma as revealed by the genome of its wild relative.</title>
        <authorList>
            <person name="Barrera-Redondo J."/>
            <person name="Sanchez-de la Vega G."/>
            <person name="Aguirre-Liguori J.A."/>
            <person name="Castellanos-Morales G."/>
            <person name="Gutierrez-Guerrero Y.T."/>
            <person name="Aguirre-Dugua X."/>
            <person name="Aguirre-Planter E."/>
            <person name="Tenaillon M.I."/>
            <person name="Lira-Saade R."/>
            <person name="Eguiarte L.E."/>
        </authorList>
    </citation>
    <scope>NUCLEOTIDE SEQUENCE [LARGE SCALE GENOMIC DNA]</scope>
    <source>
        <strain evidence="1">JBR-2021</strain>
    </source>
</reference>
<organism evidence="1 2">
    <name type="scientific">Cucurbita argyrosperma subsp. sororia</name>
    <dbReference type="NCBI Taxonomy" id="37648"/>
    <lineage>
        <taxon>Eukaryota</taxon>
        <taxon>Viridiplantae</taxon>
        <taxon>Streptophyta</taxon>
        <taxon>Embryophyta</taxon>
        <taxon>Tracheophyta</taxon>
        <taxon>Spermatophyta</taxon>
        <taxon>Magnoliopsida</taxon>
        <taxon>eudicotyledons</taxon>
        <taxon>Gunneridae</taxon>
        <taxon>Pentapetalae</taxon>
        <taxon>rosids</taxon>
        <taxon>fabids</taxon>
        <taxon>Cucurbitales</taxon>
        <taxon>Cucurbitaceae</taxon>
        <taxon>Cucurbiteae</taxon>
        <taxon>Cucurbita</taxon>
    </lineage>
</organism>
<dbReference type="AlphaFoldDB" id="A0AAV6N045"/>
<dbReference type="Proteomes" id="UP000685013">
    <property type="component" value="Chromosome 11"/>
</dbReference>
<accession>A0AAV6N045</accession>
<evidence type="ECO:0000313" key="2">
    <source>
        <dbReference type="Proteomes" id="UP000685013"/>
    </source>
</evidence>
<evidence type="ECO:0000313" key="1">
    <source>
        <dbReference type="EMBL" id="KAG6589312.1"/>
    </source>
</evidence>
<sequence length="104" mass="12368">MQSLMSSMTRKRQLHLLSIWLLPHYVLDPQSRWQPWKVNMCSAIDENEVKEKLDTRFSLLRDIKDNERLRTKLEHATSSLQLYEEYKSNMTSVKTHTQEAVFGT</sequence>